<name>A0AAD5S9U5_9FUNG</name>
<organism evidence="10 11">
    <name type="scientific">Rhizophlyctis rosea</name>
    <dbReference type="NCBI Taxonomy" id="64517"/>
    <lineage>
        <taxon>Eukaryota</taxon>
        <taxon>Fungi</taxon>
        <taxon>Fungi incertae sedis</taxon>
        <taxon>Chytridiomycota</taxon>
        <taxon>Chytridiomycota incertae sedis</taxon>
        <taxon>Chytridiomycetes</taxon>
        <taxon>Rhizophlyctidales</taxon>
        <taxon>Rhizophlyctidaceae</taxon>
        <taxon>Rhizophlyctis</taxon>
    </lineage>
</organism>
<keyword evidence="5" id="KW-0653">Protein transport</keyword>
<dbReference type="PANTHER" id="PTHR12952:SF0">
    <property type="entry name" value="PROTEIN SYS1 HOMOLOG"/>
    <property type="match status" value="1"/>
</dbReference>
<dbReference type="InterPro" id="IPR019185">
    <property type="entry name" value="Integral_membrane_SYS1-rel"/>
</dbReference>
<reference evidence="10" key="1">
    <citation type="submission" date="2020-05" db="EMBL/GenBank/DDBJ databases">
        <title>Phylogenomic resolution of chytrid fungi.</title>
        <authorList>
            <person name="Stajich J.E."/>
            <person name="Amses K."/>
            <person name="Simmons R."/>
            <person name="Seto K."/>
            <person name="Myers J."/>
            <person name="Bonds A."/>
            <person name="Quandt C.A."/>
            <person name="Barry K."/>
            <person name="Liu P."/>
            <person name="Grigoriev I."/>
            <person name="Longcore J.E."/>
            <person name="James T.Y."/>
        </authorList>
    </citation>
    <scope>NUCLEOTIDE SEQUENCE</scope>
    <source>
        <strain evidence="10">JEL0318</strain>
    </source>
</reference>
<keyword evidence="11" id="KW-1185">Reference proteome</keyword>
<keyword evidence="4 9" id="KW-0812">Transmembrane</keyword>
<dbReference type="EMBL" id="JADGJD010000781">
    <property type="protein sequence ID" value="KAJ3048497.1"/>
    <property type="molecule type" value="Genomic_DNA"/>
</dbReference>
<dbReference type="GO" id="GO:0005802">
    <property type="term" value="C:trans-Golgi network"/>
    <property type="evidence" value="ECO:0007669"/>
    <property type="project" value="TreeGrafter"/>
</dbReference>
<feature type="transmembrane region" description="Helical" evidence="9">
    <location>
        <begin position="61"/>
        <end position="83"/>
    </location>
</feature>
<keyword evidence="7" id="KW-0333">Golgi apparatus</keyword>
<dbReference type="GO" id="GO:0043001">
    <property type="term" value="P:Golgi to plasma membrane protein transport"/>
    <property type="evidence" value="ECO:0007669"/>
    <property type="project" value="TreeGrafter"/>
</dbReference>
<keyword evidence="8 9" id="KW-0472">Membrane</keyword>
<evidence type="ECO:0000256" key="8">
    <source>
        <dbReference type="ARBA" id="ARBA00023136"/>
    </source>
</evidence>
<evidence type="ECO:0000256" key="5">
    <source>
        <dbReference type="ARBA" id="ARBA00022927"/>
    </source>
</evidence>
<evidence type="ECO:0000256" key="3">
    <source>
        <dbReference type="ARBA" id="ARBA00022448"/>
    </source>
</evidence>
<dbReference type="Proteomes" id="UP001212841">
    <property type="component" value="Unassembled WGS sequence"/>
</dbReference>
<dbReference type="GO" id="GO:0005829">
    <property type="term" value="C:cytosol"/>
    <property type="evidence" value="ECO:0007669"/>
    <property type="project" value="GOC"/>
</dbReference>
<gene>
    <name evidence="10" type="ORF">HK097_010482</name>
</gene>
<evidence type="ECO:0000313" key="11">
    <source>
        <dbReference type="Proteomes" id="UP001212841"/>
    </source>
</evidence>
<evidence type="ECO:0000256" key="4">
    <source>
        <dbReference type="ARBA" id="ARBA00022692"/>
    </source>
</evidence>
<evidence type="ECO:0000256" key="2">
    <source>
        <dbReference type="ARBA" id="ARBA00008160"/>
    </source>
</evidence>
<dbReference type="GO" id="GO:0034067">
    <property type="term" value="P:protein localization to Golgi apparatus"/>
    <property type="evidence" value="ECO:0007669"/>
    <property type="project" value="TreeGrafter"/>
</dbReference>
<evidence type="ECO:0000313" key="10">
    <source>
        <dbReference type="EMBL" id="KAJ3048497.1"/>
    </source>
</evidence>
<evidence type="ECO:0008006" key="12">
    <source>
        <dbReference type="Google" id="ProtNLM"/>
    </source>
</evidence>
<dbReference type="AlphaFoldDB" id="A0AAD5S9U5"/>
<evidence type="ECO:0000256" key="6">
    <source>
        <dbReference type="ARBA" id="ARBA00022989"/>
    </source>
</evidence>
<feature type="transmembrane region" description="Helical" evidence="9">
    <location>
        <begin position="20"/>
        <end position="41"/>
    </location>
</feature>
<feature type="transmembrane region" description="Helical" evidence="9">
    <location>
        <begin position="117"/>
        <end position="138"/>
    </location>
</feature>
<dbReference type="GO" id="GO:0006895">
    <property type="term" value="P:Golgi to endosome transport"/>
    <property type="evidence" value="ECO:0007669"/>
    <property type="project" value="TreeGrafter"/>
</dbReference>
<comment type="similarity">
    <text evidence="2">Belongs to the SYS1 family.</text>
</comment>
<evidence type="ECO:0000256" key="7">
    <source>
        <dbReference type="ARBA" id="ARBA00023034"/>
    </source>
</evidence>
<dbReference type="PANTHER" id="PTHR12952">
    <property type="entry name" value="SYS1"/>
    <property type="match status" value="1"/>
</dbReference>
<protein>
    <recommendedName>
        <fullName evidence="12">EOG090X0FH3</fullName>
    </recommendedName>
</protein>
<sequence>MTSQFRAKTFDPILITGQIVSLQSLHYVSASFIILVLELLTGAPVTLNHVLYYSEIRTDTVLGWGLFFAYLVNAALGAYYLLLLVQRAKLCLDFALTLTFFHILTTSLYSRTIPTSFFWWLLNVGTTAITALGGEYLCMQREMEPINLTGYKKRQASTVGADSLELQRLNDETEIS</sequence>
<comment type="caution">
    <text evidence="10">The sequence shown here is derived from an EMBL/GenBank/DDBJ whole genome shotgun (WGS) entry which is preliminary data.</text>
</comment>
<keyword evidence="6 9" id="KW-1133">Transmembrane helix</keyword>
<feature type="transmembrane region" description="Helical" evidence="9">
    <location>
        <begin position="90"/>
        <end position="111"/>
    </location>
</feature>
<evidence type="ECO:0000256" key="1">
    <source>
        <dbReference type="ARBA" id="ARBA00004653"/>
    </source>
</evidence>
<dbReference type="GO" id="GO:0000139">
    <property type="term" value="C:Golgi membrane"/>
    <property type="evidence" value="ECO:0007669"/>
    <property type="project" value="UniProtKB-SubCell"/>
</dbReference>
<comment type="subcellular location">
    <subcellularLocation>
        <location evidence="1">Golgi apparatus membrane</location>
        <topology evidence="1">Multi-pass membrane protein</topology>
    </subcellularLocation>
</comment>
<proteinExistence type="inferred from homology"/>
<dbReference type="Pfam" id="PF09801">
    <property type="entry name" value="SYS1"/>
    <property type="match status" value="1"/>
</dbReference>
<evidence type="ECO:0000256" key="9">
    <source>
        <dbReference type="SAM" id="Phobius"/>
    </source>
</evidence>
<keyword evidence="3" id="KW-0813">Transport</keyword>
<accession>A0AAD5S9U5</accession>